<dbReference type="OrthoDB" id="5294034at2"/>
<dbReference type="InterPro" id="IPR020053">
    <property type="entry name" value="Ribosome-bd_factorA_CS"/>
</dbReference>
<dbReference type="Gene3D" id="3.30.300.20">
    <property type="match status" value="1"/>
</dbReference>
<dbReference type="AlphaFoldDB" id="A0A1Z3N9F7"/>
<dbReference type="HAMAP" id="MF_00003">
    <property type="entry name" value="RbfA"/>
    <property type="match status" value="1"/>
</dbReference>
<dbReference type="Proteomes" id="UP000197003">
    <property type="component" value="Chromosome"/>
</dbReference>
<gene>
    <name evidence="2" type="primary">rbfA</name>
    <name evidence="3" type="ORF">B9G79_11115</name>
</gene>
<comment type="similarity">
    <text evidence="2">Belongs to the RbfA family.</text>
</comment>
<name>A0A1Z3N9F7_BDEBC</name>
<dbReference type="NCBIfam" id="TIGR00082">
    <property type="entry name" value="rbfA"/>
    <property type="match status" value="1"/>
</dbReference>
<dbReference type="PANTHER" id="PTHR33515:SF1">
    <property type="entry name" value="RIBOSOME-BINDING FACTOR A, CHLOROPLASTIC-RELATED"/>
    <property type="match status" value="1"/>
</dbReference>
<comment type="function">
    <text evidence="2">One of several proteins that assist in the late maturation steps of the functional core of the 30S ribosomal subunit. Associates with free 30S ribosomal subunits (but not with 30S subunits that are part of 70S ribosomes or polysomes). Required for efficient processing of 16S rRNA. May interact with the 5'-terminal helix region of 16S rRNA.</text>
</comment>
<accession>A0A1Z3N9F7</accession>
<organism evidence="3 4">
    <name type="scientific">Bdellovibrio bacteriovorus</name>
    <dbReference type="NCBI Taxonomy" id="959"/>
    <lineage>
        <taxon>Bacteria</taxon>
        <taxon>Pseudomonadati</taxon>
        <taxon>Bdellovibrionota</taxon>
        <taxon>Bdellovibrionia</taxon>
        <taxon>Bdellovibrionales</taxon>
        <taxon>Pseudobdellovibrionaceae</taxon>
        <taxon>Bdellovibrio</taxon>
    </lineage>
</organism>
<dbReference type="SUPFAM" id="SSF89919">
    <property type="entry name" value="Ribosome-binding factor A, RbfA"/>
    <property type="match status" value="1"/>
</dbReference>
<dbReference type="RefSeq" id="WP_088565559.1">
    <property type="nucleotide sequence ID" value="NZ_CP020946.1"/>
</dbReference>
<dbReference type="EMBL" id="CP020946">
    <property type="protein sequence ID" value="ASD64075.1"/>
    <property type="molecule type" value="Genomic_DNA"/>
</dbReference>
<reference evidence="3 4" key="1">
    <citation type="submission" date="2017-04" db="EMBL/GenBank/DDBJ databases">
        <title>Whole genome sequence of Bdellovibrio bacteriovorus strain SSB218315.</title>
        <authorList>
            <person name="Oyedara O."/>
            <person name="Rodriguez-Perez M.A."/>
        </authorList>
    </citation>
    <scope>NUCLEOTIDE SEQUENCE [LARGE SCALE GENOMIC DNA]</scope>
    <source>
        <strain evidence="3 4">SSB218315</strain>
    </source>
</reference>
<proteinExistence type="inferred from homology"/>
<keyword evidence="1 2" id="KW-0690">Ribosome biogenesis</keyword>
<evidence type="ECO:0000256" key="1">
    <source>
        <dbReference type="ARBA" id="ARBA00022517"/>
    </source>
</evidence>
<sequence>MKNMGDGRRVARVEREIQATIAQFLIRGFKTPLPGLVTVASVKMPADLRAAKVYVSVLGDEKQQDEALDLLQERAFEIQNYIGKELKMRYCPKLTFYLDHATEQVLKVEKILHELELERKANNPGEGSDESDDE</sequence>
<dbReference type="InterPro" id="IPR000238">
    <property type="entry name" value="RbfA"/>
</dbReference>
<comment type="subcellular location">
    <subcellularLocation>
        <location evidence="2">Cytoplasm</location>
    </subcellularLocation>
</comment>
<dbReference type="PROSITE" id="PS01319">
    <property type="entry name" value="RBFA"/>
    <property type="match status" value="1"/>
</dbReference>
<keyword evidence="2" id="KW-0963">Cytoplasm</keyword>
<comment type="subunit">
    <text evidence="2">Monomer. Binds 30S ribosomal subunits, but not 50S ribosomal subunits or 70S ribosomes.</text>
</comment>
<dbReference type="GO" id="GO:0030490">
    <property type="term" value="P:maturation of SSU-rRNA"/>
    <property type="evidence" value="ECO:0007669"/>
    <property type="project" value="UniProtKB-UniRule"/>
</dbReference>
<dbReference type="GO" id="GO:0043024">
    <property type="term" value="F:ribosomal small subunit binding"/>
    <property type="evidence" value="ECO:0007669"/>
    <property type="project" value="TreeGrafter"/>
</dbReference>
<evidence type="ECO:0000313" key="4">
    <source>
        <dbReference type="Proteomes" id="UP000197003"/>
    </source>
</evidence>
<dbReference type="Pfam" id="PF02033">
    <property type="entry name" value="RBFA"/>
    <property type="match status" value="1"/>
</dbReference>
<evidence type="ECO:0000256" key="2">
    <source>
        <dbReference type="HAMAP-Rule" id="MF_00003"/>
    </source>
</evidence>
<dbReference type="PANTHER" id="PTHR33515">
    <property type="entry name" value="RIBOSOME-BINDING FACTOR A, CHLOROPLASTIC-RELATED"/>
    <property type="match status" value="1"/>
</dbReference>
<evidence type="ECO:0000313" key="3">
    <source>
        <dbReference type="EMBL" id="ASD64075.1"/>
    </source>
</evidence>
<dbReference type="InterPro" id="IPR015946">
    <property type="entry name" value="KH_dom-like_a/b"/>
</dbReference>
<dbReference type="InterPro" id="IPR023799">
    <property type="entry name" value="RbfA_dom_sf"/>
</dbReference>
<protein>
    <recommendedName>
        <fullName evidence="2">Ribosome-binding factor A</fullName>
    </recommendedName>
</protein>
<dbReference type="GO" id="GO:0005829">
    <property type="term" value="C:cytosol"/>
    <property type="evidence" value="ECO:0007669"/>
    <property type="project" value="TreeGrafter"/>
</dbReference>